<protein>
    <recommendedName>
        <fullName evidence="3">F-box domain-containing protein</fullName>
    </recommendedName>
</protein>
<dbReference type="Proteomes" id="UP000800035">
    <property type="component" value="Unassembled WGS sequence"/>
</dbReference>
<sequence length="516" mass="58270">MSLLDLPVEILDTILDLSLPSGLEGLVLSCRAIYERAGSQIRRHNELKRKWRHTTNHQSRRVDNTIQILYEISREPLAAKYIEELDLWDDRWRADGQAELEDDDNTEITEVEATPETFRRSQEAMRSIKTLVTNSLQQYDTDVDLADFWEHMMKEELHPENEDFLESSCTVIGLLSLLPNVRTLRLPGWWEGVQEEAGNALNQLVAAANRNGSHDKPLGKLTTILPSMHGGYEEKTSLQDLLPLLTLQSLTEVYLVSTVAVDDGYTGMPFSWPSGAGVASSLKRLELVSCCIDAEGLSGLIAYTPNLTIFKYSHETKHHGCQHDWNPGTFTETLGRHCGSTLIEVALTIDDLHGTIINGASSFLSFPRLEKVEVDVQIFCGPPVESGQRRGPDAFVPEGERPWSQHDIPCIGSMLPDSVREVQINVDHPEPDEEALRALLKNLKTQRAERLHRLERAIVRQYGGSSTMEMVTSAGATMEAFDKDVDAATKRRRMDMPEWKRIFHERVARLQPREIQ</sequence>
<evidence type="ECO:0008006" key="3">
    <source>
        <dbReference type="Google" id="ProtNLM"/>
    </source>
</evidence>
<evidence type="ECO:0000313" key="1">
    <source>
        <dbReference type="EMBL" id="KAF1961038.1"/>
    </source>
</evidence>
<dbReference type="EMBL" id="ML976982">
    <property type="protein sequence ID" value="KAF1961038.1"/>
    <property type="molecule type" value="Genomic_DNA"/>
</dbReference>
<name>A0A6A5U8K1_9PLEO</name>
<gene>
    <name evidence="1" type="ORF">CC80DRAFT_489248</name>
</gene>
<organism evidence="1 2">
    <name type="scientific">Byssothecium circinans</name>
    <dbReference type="NCBI Taxonomy" id="147558"/>
    <lineage>
        <taxon>Eukaryota</taxon>
        <taxon>Fungi</taxon>
        <taxon>Dikarya</taxon>
        <taxon>Ascomycota</taxon>
        <taxon>Pezizomycotina</taxon>
        <taxon>Dothideomycetes</taxon>
        <taxon>Pleosporomycetidae</taxon>
        <taxon>Pleosporales</taxon>
        <taxon>Massarineae</taxon>
        <taxon>Massarinaceae</taxon>
        <taxon>Byssothecium</taxon>
    </lineage>
</organism>
<keyword evidence="2" id="KW-1185">Reference proteome</keyword>
<evidence type="ECO:0000313" key="2">
    <source>
        <dbReference type="Proteomes" id="UP000800035"/>
    </source>
</evidence>
<dbReference type="OrthoDB" id="5421601at2759"/>
<proteinExistence type="predicted"/>
<reference evidence="1" key="1">
    <citation type="journal article" date="2020" name="Stud. Mycol.">
        <title>101 Dothideomycetes genomes: a test case for predicting lifestyles and emergence of pathogens.</title>
        <authorList>
            <person name="Haridas S."/>
            <person name="Albert R."/>
            <person name="Binder M."/>
            <person name="Bloem J."/>
            <person name="Labutti K."/>
            <person name="Salamov A."/>
            <person name="Andreopoulos B."/>
            <person name="Baker S."/>
            <person name="Barry K."/>
            <person name="Bills G."/>
            <person name="Bluhm B."/>
            <person name="Cannon C."/>
            <person name="Castanera R."/>
            <person name="Culley D."/>
            <person name="Daum C."/>
            <person name="Ezra D."/>
            <person name="Gonzalez J."/>
            <person name="Henrissat B."/>
            <person name="Kuo A."/>
            <person name="Liang C."/>
            <person name="Lipzen A."/>
            <person name="Lutzoni F."/>
            <person name="Magnuson J."/>
            <person name="Mondo S."/>
            <person name="Nolan M."/>
            <person name="Ohm R."/>
            <person name="Pangilinan J."/>
            <person name="Park H.-J."/>
            <person name="Ramirez L."/>
            <person name="Alfaro M."/>
            <person name="Sun H."/>
            <person name="Tritt A."/>
            <person name="Yoshinaga Y."/>
            <person name="Zwiers L.-H."/>
            <person name="Turgeon B."/>
            <person name="Goodwin S."/>
            <person name="Spatafora J."/>
            <person name="Crous P."/>
            <person name="Grigoriev I."/>
        </authorList>
    </citation>
    <scope>NUCLEOTIDE SEQUENCE</scope>
    <source>
        <strain evidence="1">CBS 675.92</strain>
    </source>
</reference>
<accession>A0A6A5U8K1</accession>
<dbReference type="AlphaFoldDB" id="A0A6A5U8K1"/>